<keyword evidence="17" id="KW-1185">Reference proteome</keyword>
<keyword evidence="5" id="KW-0479">Metal-binding</keyword>
<dbReference type="InterPro" id="IPR043086">
    <property type="entry name" value="EME1_nucdom_sub1"/>
</dbReference>
<dbReference type="Gene3D" id="3.40.1620.30">
    <property type="entry name" value="ERCC4, Mus81-Eme1 complex, nuclease domain, subdomain 1"/>
    <property type="match status" value="1"/>
</dbReference>
<feature type="repeat" description="ANK" evidence="14">
    <location>
        <begin position="249"/>
        <end position="281"/>
    </location>
</feature>
<dbReference type="AlphaFoldDB" id="A0A2R2MQR4"/>
<keyword evidence="10" id="KW-0233">DNA recombination</keyword>
<comment type="subcellular location">
    <subcellularLocation>
        <location evidence="2">Nucleus</location>
    </subcellularLocation>
</comment>
<keyword evidence="6" id="KW-0255">Endonuclease</keyword>
<organism evidence="17 18">
    <name type="scientific">Lingula anatina</name>
    <name type="common">Brachiopod</name>
    <name type="synonym">Lingula unguis</name>
    <dbReference type="NCBI Taxonomy" id="7574"/>
    <lineage>
        <taxon>Eukaryota</taxon>
        <taxon>Metazoa</taxon>
        <taxon>Spiralia</taxon>
        <taxon>Lophotrochozoa</taxon>
        <taxon>Brachiopoda</taxon>
        <taxon>Linguliformea</taxon>
        <taxon>Lingulata</taxon>
        <taxon>Lingulida</taxon>
        <taxon>Linguloidea</taxon>
        <taxon>Lingulidae</taxon>
        <taxon>Lingula</taxon>
    </lineage>
</organism>
<dbReference type="Gene3D" id="4.10.800.30">
    <property type="entry name" value="ERCC4, Mus81-Eme1 complex, nuclease domain, subdomain 2"/>
    <property type="match status" value="1"/>
</dbReference>
<keyword evidence="14" id="KW-0040">ANK repeat</keyword>
<protein>
    <submittedName>
        <fullName evidence="18">Ankyrin repeat domain-containing protein 6-like</fullName>
    </submittedName>
</protein>
<dbReference type="Gene3D" id="1.25.40.20">
    <property type="entry name" value="Ankyrin repeat-containing domain"/>
    <property type="match status" value="3"/>
</dbReference>
<dbReference type="Gene3D" id="1.10.150.670">
    <property type="entry name" value="Crossover junction endonuclease EME1, DNA-binding domain"/>
    <property type="match status" value="1"/>
</dbReference>
<evidence type="ECO:0000256" key="12">
    <source>
        <dbReference type="ARBA" id="ARBA00023242"/>
    </source>
</evidence>
<reference evidence="18" key="1">
    <citation type="submission" date="2025-08" db="UniProtKB">
        <authorList>
            <consortium name="RefSeq"/>
        </authorList>
    </citation>
    <scope>IDENTIFICATION</scope>
    <source>
        <tissue evidence="18">Gonads</tissue>
    </source>
</reference>
<dbReference type="GeneID" id="106179103"/>
<dbReference type="Pfam" id="PF21292">
    <property type="entry name" value="EME1-MUS81_C"/>
    <property type="match status" value="1"/>
</dbReference>
<dbReference type="PANTHER" id="PTHR21077">
    <property type="entry name" value="EME1 PROTEIN"/>
    <property type="match status" value="1"/>
</dbReference>
<dbReference type="GO" id="GO:0031573">
    <property type="term" value="P:mitotic intra-S DNA damage checkpoint signaling"/>
    <property type="evidence" value="ECO:0007669"/>
    <property type="project" value="TreeGrafter"/>
</dbReference>
<dbReference type="InterPro" id="IPR043087">
    <property type="entry name" value="Eme1_nucdom_sub2"/>
</dbReference>
<dbReference type="InterPro" id="IPR036770">
    <property type="entry name" value="Ankyrin_rpt-contain_sf"/>
</dbReference>
<dbReference type="KEGG" id="lak:106179103"/>
<evidence type="ECO:0000256" key="11">
    <source>
        <dbReference type="ARBA" id="ARBA00023204"/>
    </source>
</evidence>
<feature type="repeat" description="ANK" evidence="14">
    <location>
        <begin position="116"/>
        <end position="150"/>
    </location>
</feature>
<dbReference type="PANTHER" id="PTHR21077:SF5">
    <property type="entry name" value="CROSSOVER JUNCTION ENDONUCLEASE MMS4"/>
    <property type="match status" value="1"/>
</dbReference>
<dbReference type="PROSITE" id="PS50297">
    <property type="entry name" value="ANK_REP_REGION"/>
    <property type="match status" value="5"/>
</dbReference>
<dbReference type="GO" id="GO:0006302">
    <property type="term" value="P:double-strand break repair"/>
    <property type="evidence" value="ECO:0007669"/>
    <property type="project" value="TreeGrafter"/>
</dbReference>
<dbReference type="Proteomes" id="UP000085678">
    <property type="component" value="Unplaced"/>
</dbReference>
<dbReference type="SUPFAM" id="SSF48403">
    <property type="entry name" value="Ankyrin repeat"/>
    <property type="match status" value="1"/>
</dbReference>
<accession>A0A2R2MQR4</accession>
<evidence type="ECO:0000256" key="3">
    <source>
        <dbReference type="ARBA" id="ARBA00005313"/>
    </source>
</evidence>
<evidence type="ECO:0000256" key="8">
    <source>
        <dbReference type="ARBA" id="ARBA00022801"/>
    </source>
</evidence>
<evidence type="ECO:0000256" key="7">
    <source>
        <dbReference type="ARBA" id="ARBA00022763"/>
    </source>
</evidence>
<evidence type="ECO:0000313" key="17">
    <source>
        <dbReference type="Proteomes" id="UP000085678"/>
    </source>
</evidence>
<keyword evidence="12" id="KW-0539">Nucleus</keyword>
<keyword evidence="7" id="KW-0227">DNA damage</keyword>
<dbReference type="InterPro" id="IPR033310">
    <property type="entry name" value="Mms4/EME1/EME2"/>
</dbReference>
<dbReference type="SMART" id="SM00891">
    <property type="entry name" value="ERCC4"/>
    <property type="match status" value="1"/>
</dbReference>
<feature type="region of interest" description="Disordered" evidence="15">
    <location>
        <begin position="553"/>
        <end position="581"/>
    </location>
</feature>
<keyword evidence="13" id="KW-0469">Meiosis</keyword>
<evidence type="ECO:0000256" key="4">
    <source>
        <dbReference type="ARBA" id="ARBA00022722"/>
    </source>
</evidence>
<evidence type="ECO:0000256" key="10">
    <source>
        <dbReference type="ARBA" id="ARBA00023172"/>
    </source>
</evidence>
<keyword evidence="9" id="KW-0460">Magnesium</keyword>
<comment type="similarity">
    <text evidence="3">Belongs to the EME1/MMS4 family.</text>
</comment>
<feature type="repeat" description="ANK" evidence="14">
    <location>
        <begin position="184"/>
        <end position="215"/>
    </location>
</feature>
<dbReference type="Pfam" id="PF12796">
    <property type="entry name" value="Ank_2"/>
    <property type="match status" value="2"/>
</dbReference>
<evidence type="ECO:0000256" key="13">
    <source>
        <dbReference type="ARBA" id="ARBA00023254"/>
    </source>
</evidence>
<dbReference type="STRING" id="7574.A0A2R2MQR4"/>
<dbReference type="InterPro" id="IPR002110">
    <property type="entry name" value="Ankyrin_rpt"/>
</dbReference>
<gene>
    <name evidence="18" type="primary">LOC106179103</name>
</gene>
<comment type="cofactor">
    <cofactor evidence="1">
        <name>Mg(2+)</name>
        <dbReference type="ChEBI" id="CHEBI:18420"/>
    </cofactor>
</comment>
<evidence type="ECO:0000256" key="1">
    <source>
        <dbReference type="ARBA" id="ARBA00001946"/>
    </source>
</evidence>
<evidence type="ECO:0000256" key="5">
    <source>
        <dbReference type="ARBA" id="ARBA00022723"/>
    </source>
</evidence>
<name>A0A2R2MQR4_LINAN</name>
<dbReference type="RefSeq" id="XP_023932594.1">
    <property type="nucleotide sequence ID" value="XM_024076826.1"/>
</dbReference>
<dbReference type="GO" id="GO:0048476">
    <property type="term" value="C:Holliday junction resolvase complex"/>
    <property type="evidence" value="ECO:0007669"/>
    <property type="project" value="InterPro"/>
</dbReference>
<dbReference type="SMART" id="SM00248">
    <property type="entry name" value="ANK"/>
    <property type="match status" value="9"/>
</dbReference>
<keyword evidence="8" id="KW-0378">Hydrolase</keyword>
<keyword evidence="11" id="KW-0234">DNA repair</keyword>
<feature type="compositionally biased region" description="Basic and acidic residues" evidence="15">
    <location>
        <begin position="568"/>
        <end position="581"/>
    </location>
</feature>
<dbReference type="GO" id="GO:0008821">
    <property type="term" value="F:crossover junction DNA endonuclease activity"/>
    <property type="evidence" value="ECO:0007669"/>
    <property type="project" value="TreeGrafter"/>
</dbReference>
<evidence type="ECO:0000259" key="16">
    <source>
        <dbReference type="SMART" id="SM00891"/>
    </source>
</evidence>
<feature type="region of interest" description="Disordered" evidence="15">
    <location>
        <begin position="472"/>
        <end position="520"/>
    </location>
</feature>
<evidence type="ECO:0000256" key="14">
    <source>
        <dbReference type="PROSITE-ProRule" id="PRU00023"/>
    </source>
</evidence>
<dbReference type="PROSITE" id="PS50088">
    <property type="entry name" value="ANK_REPEAT"/>
    <property type="match status" value="6"/>
</dbReference>
<evidence type="ECO:0000313" key="18">
    <source>
        <dbReference type="RefSeq" id="XP_023932594.1"/>
    </source>
</evidence>
<evidence type="ECO:0000256" key="15">
    <source>
        <dbReference type="SAM" id="MobiDB-lite"/>
    </source>
</evidence>
<dbReference type="GO" id="GO:0046872">
    <property type="term" value="F:metal ion binding"/>
    <property type="evidence" value="ECO:0007669"/>
    <property type="project" value="UniProtKB-KW"/>
</dbReference>
<dbReference type="GO" id="GO:0000712">
    <property type="term" value="P:resolution of meiotic recombination intermediates"/>
    <property type="evidence" value="ECO:0007669"/>
    <property type="project" value="TreeGrafter"/>
</dbReference>
<dbReference type="FunFam" id="1.10.150.670:FF:000002">
    <property type="entry name" value="Crossover junction endonuclease EME1"/>
    <property type="match status" value="1"/>
</dbReference>
<keyword evidence="4" id="KW-0540">Nuclease</keyword>
<feature type="compositionally biased region" description="Low complexity" evidence="15">
    <location>
        <begin position="472"/>
        <end position="489"/>
    </location>
</feature>
<dbReference type="InParanoid" id="A0A2R2MQR4"/>
<dbReference type="InterPro" id="IPR042530">
    <property type="entry name" value="EME1/EME2_C"/>
</dbReference>
<feature type="compositionally biased region" description="Polar residues" evidence="15">
    <location>
        <begin position="490"/>
        <end position="509"/>
    </location>
</feature>
<evidence type="ECO:0000256" key="6">
    <source>
        <dbReference type="ARBA" id="ARBA00022759"/>
    </source>
</evidence>
<proteinExistence type="inferred from homology"/>
<feature type="repeat" description="ANK" evidence="14">
    <location>
        <begin position="328"/>
        <end position="360"/>
    </location>
</feature>
<evidence type="ECO:0000256" key="2">
    <source>
        <dbReference type="ARBA" id="ARBA00004123"/>
    </source>
</evidence>
<dbReference type="Pfam" id="PF00023">
    <property type="entry name" value="Ank"/>
    <property type="match status" value="2"/>
</dbReference>
<dbReference type="GO" id="GO:0031297">
    <property type="term" value="P:replication fork processing"/>
    <property type="evidence" value="ECO:0007669"/>
    <property type="project" value="TreeGrafter"/>
</dbReference>
<dbReference type="InterPro" id="IPR006166">
    <property type="entry name" value="ERCC4_domain"/>
</dbReference>
<dbReference type="GO" id="GO:0003677">
    <property type="term" value="F:DNA binding"/>
    <property type="evidence" value="ECO:0007669"/>
    <property type="project" value="InterPro"/>
</dbReference>
<dbReference type="OrthoDB" id="343092at2759"/>
<sequence>MGSPEIVSELAEELQRYTDACDISEMKKLLLKHRSKVKDICSHSVNGLNAMQNAALSLHLHSALAIQTLCDFNADVNATTTQNTSTPLHLASQWIASENARCLILNEANVNAKNAEGETPLHIACNIASNVTDAVSLLIRNGAEVNEVDNDKQTPLHIACQVGKTDTMKLLLDNDANVNATTVAGETPLHELVRNEKLGVPLLLNEGANINARDCYGNTPIHVACFHGQISTVPILVEMGADVNALNHHGQTPLDVSIQQGHLKSAEILLKYSSDVNIPDEHGNTLLHKISSRAYMNYHVDESTSSPYVSIMKKIINGGGDINIRNNAGNTPLHTALKNSQFELAESLLASGARMGIRDADGNSGFEHVRKKPLSWSLKKRLKKDVNTSTIEDKSDIDRQSETYSKRLPIEMATNSIEHGRLSNTSTSSLNRNEPMKHFTAFNTYNISKDSEELPSLSARLNYKSDTTHAMSTSEVSSLNNSQSSTCTSGSVQSFVGEQSEDSLQSLDSASLGKTDKGEVKMRAMIKKAEREKQREAKQKEKDAIRIQKEQEKAEKLRQKQRIQQQQQEERNKRKNVIDARRNAQPGNCMKFILVVLDRQVVESASGASILSNLQTADLQYRVTDQLVTHAITWKRQLGDEELEEDQLVVLVPVLEFVTMVDEYKQVRSGLSHADISTAPTLRSYGQSVLDICPHHAVTFIIQGMEKNFRDQKTMKNRAHRQAVLATDPGHEPTAAKRQKKLNLGASISRVDVEEAVVDLQLHTGINVKLAETPDEVATHLKCITKAVAEAPFKRERLQNIFAFHTDIGGTVKADKEGKGLLKAWRQQIQQLKNVGPDMASAIVNAYPSPCMLIQAYRSCSSTKEAEQLLENITVRRGAGVLETSRRIGKELSRRLYHIVMNTDPEFIIK</sequence>
<dbReference type="GO" id="GO:0005634">
    <property type="term" value="C:nucleus"/>
    <property type="evidence" value="ECO:0007669"/>
    <property type="project" value="UniProtKB-SubCell"/>
</dbReference>
<evidence type="ECO:0000256" key="9">
    <source>
        <dbReference type="ARBA" id="ARBA00022842"/>
    </source>
</evidence>
<feature type="domain" description="ERCC4" evidence="16">
    <location>
        <begin position="594"/>
        <end position="858"/>
    </location>
</feature>
<feature type="repeat" description="ANK" evidence="14">
    <location>
        <begin position="151"/>
        <end position="183"/>
    </location>
</feature>
<feature type="repeat" description="ANK" evidence="14">
    <location>
        <begin position="216"/>
        <end position="248"/>
    </location>
</feature>